<dbReference type="EMBL" id="LAZR01001722">
    <property type="protein sequence ID" value="KKN40130.1"/>
    <property type="molecule type" value="Genomic_DNA"/>
</dbReference>
<evidence type="ECO:0000313" key="1">
    <source>
        <dbReference type="EMBL" id="KKN40130.1"/>
    </source>
</evidence>
<gene>
    <name evidence="1" type="ORF">LCGC14_0736280</name>
</gene>
<reference evidence="1" key="1">
    <citation type="journal article" date="2015" name="Nature">
        <title>Complex archaea that bridge the gap between prokaryotes and eukaryotes.</title>
        <authorList>
            <person name="Spang A."/>
            <person name="Saw J.H."/>
            <person name="Jorgensen S.L."/>
            <person name="Zaremba-Niedzwiedzka K."/>
            <person name="Martijn J."/>
            <person name="Lind A.E."/>
            <person name="van Eijk R."/>
            <person name="Schleper C."/>
            <person name="Guy L."/>
            <person name="Ettema T.J."/>
        </authorList>
    </citation>
    <scope>NUCLEOTIDE SEQUENCE</scope>
</reference>
<protein>
    <submittedName>
        <fullName evidence="1">Uncharacterized protein</fullName>
    </submittedName>
</protein>
<name>A0A0F9Q804_9ZZZZ</name>
<accession>A0A0F9Q804</accession>
<proteinExistence type="predicted"/>
<organism evidence="1">
    <name type="scientific">marine sediment metagenome</name>
    <dbReference type="NCBI Taxonomy" id="412755"/>
    <lineage>
        <taxon>unclassified sequences</taxon>
        <taxon>metagenomes</taxon>
        <taxon>ecological metagenomes</taxon>
    </lineage>
</organism>
<sequence>MSDEVVRRALIDVARNGLQFELLIDLLESLKLTPSEFQRARRALGVAGGKAYPSIVWACTPSAARGSTRRHAWQRVSGDPWLLETCCYLGMEHWPSDVATEAADPWDEDDRRCDQCKTSLRVERYEAITKEEFSALVAAEGS</sequence>
<comment type="caution">
    <text evidence="1">The sequence shown here is derived from an EMBL/GenBank/DDBJ whole genome shotgun (WGS) entry which is preliminary data.</text>
</comment>
<dbReference type="AlphaFoldDB" id="A0A0F9Q804"/>